<dbReference type="SUPFAM" id="SSF53790">
    <property type="entry name" value="Tetrapyrrole methylase"/>
    <property type="match status" value="1"/>
</dbReference>
<evidence type="ECO:0000313" key="9">
    <source>
        <dbReference type="Proteomes" id="UP000231896"/>
    </source>
</evidence>
<dbReference type="Gene3D" id="3.30.950.10">
    <property type="entry name" value="Methyltransferase, Cobalt-precorrin-4 Transmethylase, Domain 2"/>
    <property type="match status" value="1"/>
</dbReference>
<dbReference type="EMBL" id="CP024964">
    <property type="protein sequence ID" value="ATZ17712.1"/>
    <property type="molecule type" value="Genomic_DNA"/>
</dbReference>
<dbReference type="Proteomes" id="UP000231896">
    <property type="component" value="Chromosome"/>
</dbReference>
<dbReference type="Pfam" id="PF00590">
    <property type="entry name" value="TP_methylase"/>
    <property type="match status" value="1"/>
</dbReference>
<keyword evidence="3 6" id="KW-0489">Methyltransferase</keyword>
<reference evidence="8 9" key="1">
    <citation type="submission" date="2017-11" db="EMBL/GenBank/DDBJ databases">
        <title>Genome sequence of Entomoplasma melaleucae M1 (ATCC 49191).</title>
        <authorList>
            <person name="Lo W.-S."/>
            <person name="Gasparich G.E."/>
            <person name="Kuo C.-H."/>
        </authorList>
    </citation>
    <scope>NUCLEOTIDE SEQUENCE [LARGE SCALE GENOMIC DNA]</scope>
    <source>
        <strain evidence="8 9">M1</strain>
    </source>
</reference>
<dbReference type="HAMAP" id="MF_01877">
    <property type="entry name" value="16SrRNA_methyltr_I"/>
    <property type="match status" value="1"/>
</dbReference>
<dbReference type="InterPro" id="IPR018063">
    <property type="entry name" value="SAM_MeTrfase_RsmI_CS"/>
</dbReference>
<feature type="domain" description="Tetrapyrrole methylase" evidence="7">
    <location>
        <begin position="13"/>
        <end position="216"/>
    </location>
</feature>
<protein>
    <recommendedName>
        <fullName evidence="6">Ribosomal RNA small subunit methyltransferase I</fullName>
        <ecNumber evidence="6">2.1.1.198</ecNumber>
    </recommendedName>
    <alternativeName>
        <fullName evidence="6">16S rRNA 2'-O-ribose C1402 methyltransferase</fullName>
    </alternativeName>
    <alternativeName>
        <fullName evidence="6">rRNA (cytidine-2'-O-)-methyltransferase RsmI</fullName>
    </alternativeName>
</protein>
<evidence type="ECO:0000256" key="4">
    <source>
        <dbReference type="ARBA" id="ARBA00022679"/>
    </source>
</evidence>
<dbReference type="KEGG" id="eml:EMELA_v1c01270"/>
<keyword evidence="2 6" id="KW-0698">rRNA processing</keyword>
<comment type="catalytic activity">
    <reaction evidence="6">
        <text>cytidine(1402) in 16S rRNA + S-adenosyl-L-methionine = 2'-O-methylcytidine(1402) in 16S rRNA + S-adenosyl-L-homocysteine + H(+)</text>
        <dbReference type="Rhea" id="RHEA:42924"/>
        <dbReference type="Rhea" id="RHEA-COMP:10285"/>
        <dbReference type="Rhea" id="RHEA-COMP:10286"/>
        <dbReference type="ChEBI" id="CHEBI:15378"/>
        <dbReference type="ChEBI" id="CHEBI:57856"/>
        <dbReference type="ChEBI" id="CHEBI:59789"/>
        <dbReference type="ChEBI" id="CHEBI:74495"/>
        <dbReference type="ChEBI" id="CHEBI:82748"/>
        <dbReference type="EC" id="2.1.1.198"/>
    </reaction>
</comment>
<evidence type="ECO:0000256" key="2">
    <source>
        <dbReference type="ARBA" id="ARBA00022552"/>
    </source>
</evidence>
<comment type="similarity">
    <text evidence="6">Belongs to the methyltransferase superfamily. RsmI family.</text>
</comment>
<sequence>MRNQSTFKNNKPTIYLVGTPIGNLEDISFRAIDTLKNVDVICCEDTRTSQTFLKKYNINKKLISLHKFNETERIKELIQVLENQNNIAIISDAGCPAISDPGATFINEILKVYDCNVTSVNVGPAYIHAIVASGYMTKENYFHGFLDRKSEKTKMNELKEIINKNSNAIISFYESVYRIQDTVAKLKEILNPAQSVLIGRELTKINEQYIQGNIIEVNEFIQSEAFVLKGEFVIVIDAQKQINIEIDEQEIITLVEELIKEGYKLKQACDIIGAKINKSKNEVYQIFIKK</sequence>
<dbReference type="InterPro" id="IPR014777">
    <property type="entry name" value="4pyrrole_Mease_sub1"/>
</dbReference>
<keyword evidence="1 6" id="KW-0963">Cytoplasm</keyword>
<dbReference type="InterPro" id="IPR014776">
    <property type="entry name" value="4pyrrole_Mease_sub2"/>
</dbReference>
<keyword evidence="9" id="KW-1185">Reference proteome</keyword>
<evidence type="ECO:0000256" key="6">
    <source>
        <dbReference type="HAMAP-Rule" id="MF_01877"/>
    </source>
</evidence>
<dbReference type="PANTHER" id="PTHR46111">
    <property type="entry name" value="RIBOSOMAL RNA SMALL SUBUNIT METHYLTRANSFERASE I"/>
    <property type="match status" value="1"/>
</dbReference>
<dbReference type="InterPro" id="IPR008189">
    <property type="entry name" value="rRNA_ssu_MeTfrase_I"/>
</dbReference>
<comment type="function">
    <text evidence="6">Catalyzes the 2'-O-methylation of the ribose of cytidine 1402 (C1402) in 16S rRNA.</text>
</comment>
<dbReference type="STRING" id="1408435.GCA_000685885_00349"/>
<dbReference type="RefSeq" id="WP_028124020.1">
    <property type="nucleotide sequence ID" value="NZ_CP024964.1"/>
</dbReference>
<name>A0A2K8NV42_9MOLU</name>
<accession>A0A2K8NV42</accession>
<comment type="subcellular location">
    <subcellularLocation>
        <location evidence="6">Cytoplasm</location>
    </subcellularLocation>
</comment>
<dbReference type="NCBIfam" id="TIGR00096">
    <property type="entry name" value="16S rRNA (cytidine(1402)-2'-O)-methyltransferase"/>
    <property type="match status" value="1"/>
</dbReference>
<dbReference type="GO" id="GO:0005737">
    <property type="term" value="C:cytoplasm"/>
    <property type="evidence" value="ECO:0007669"/>
    <property type="project" value="UniProtKB-SubCell"/>
</dbReference>
<dbReference type="InterPro" id="IPR035996">
    <property type="entry name" value="4pyrrol_Methylase_sf"/>
</dbReference>
<dbReference type="Gene3D" id="3.40.1010.10">
    <property type="entry name" value="Cobalt-precorrin-4 Transmethylase, Domain 1"/>
    <property type="match status" value="1"/>
</dbReference>
<gene>
    <name evidence="6 8" type="primary">rsmI</name>
    <name evidence="8" type="ORF">EMELA_v1c01270</name>
</gene>
<proteinExistence type="inferred from homology"/>
<organism evidence="8 9">
    <name type="scientific">Mesoplasma melaleucae</name>
    <dbReference type="NCBI Taxonomy" id="81459"/>
    <lineage>
        <taxon>Bacteria</taxon>
        <taxon>Bacillati</taxon>
        <taxon>Mycoplasmatota</taxon>
        <taxon>Mollicutes</taxon>
        <taxon>Entomoplasmatales</taxon>
        <taxon>Entomoplasmataceae</taxon>
        <taxon>Mesoplasma</taxon>
    </lineage>
</organism>
<evidence type="ECO:0000256" key="3">
    <source>
        <dbReference type="ARBA" id="ARBA00022603"/>
    </source>
</evidence>
<dbReference type="CDD" id="cd11648">
    <property type="entry name" value="RsmI"/>
    <property type="match status" value="1"/>
</dbReference>
<evidence type="ECO:0000259" key="7">
    <source>
        <dbReference type="Pfam" id="PF00590"/>
    </source>
</evidence>
<dbReference type="OrthoDB" id="9809084at2"/>
<dbReference type="EC" id="2.1.1.198" evidence="6"/>
<evidence type="ECO:0000313" key="8">
    <source>
        <dbReference type="EMBL" id="ATZ17712.1"/>
    </source>
</evidence>
<dbReference type="AlphaFoldDB" id="A0A2K8NV42"/>
<dbReference type="PIRSF" id="PIRSF005917">
    <property type="entry name" value="MTase_YraL"/>
    <property type="match status" value="1"/>
</dbReference>
<keyword evidence="4 6" id="KW-0808">Transferase</keyword>
<evidence type="ECO:0000256" key="1">
    <source>
        <dbReference type="ARBA" id="ARBA00022490"/>
    </source>
</evidence>
<evidence type="ECO:0000256" key="5">
    <source>
        <dbReference type="ARBA" id="ARBA00022691"/>
    </source>
</evidence>
<keyword evidence="5 6" id="KW-0949">S-adenosyl-L-methionine</keyword>
<dbReference type="PROSITE" id="PS01296">
    <property type="entry name" value="RSMI"/>
    <property type="match status" value="1"/>
</dbReference>
<dbReference type="InterPro" id="IPR000878">
    <property type="entry name" value="4pyrrol_Mease"/>
</dbReference>
<dbReference type="PANTHER" id="PTHR46111:SF1">
    <property type="entry name" value="RIBOSOMAL RNA SMALL SUBUNIT METHYLTRANSFERASE I"/>
    <property type="match status" value="1"/>
</dbReference>
<dbReference type="GO" id="GO:0070677">
    <property type="term" value="F:rRNA (cytosine-2'-O-)-methyltransferase activity"/>
    <property type="evidence" value="ECO:0007669"/>
    <property type="project" value="UniProtKB-UniRule"/>
</dbReference>